<name>A0A9N9DB13_9GLOM</name>
<accession>A0A9N9DB13</accession>
<gene>
    <name evidence="1" type="ORF">AMORRO_LOCUS9002</name>
</gene>
<dbReference type="Proteomes" id="UP000789342">
    <property type="component" value="Unassembled WGS sequence"/>
</dbReference>
<evidence type="ECO:0000313" key="2">
    <source>
        <dbReference type="Proteomes" id="UP000789342"/>
    </source>
</evidence>
<proteinExistence type="predicted"/>
<organism evidence="1 2">
    <name type="scientific">Acaulospora morrowiae</name>
    <dbReference type="NCBI Taxonomy" id="94023"/>
    <lineage>
        <taxon>Eukaryota</taxon>
        <taxon>Fungi</taxon>
        <taxon>Fungi incertae sedis</taxon>
        <taxon>Mucoromycota</taxon>
        <taxon>Glomeromycotina</taxon>
        <taxon>Glomeromycetes</taxon>
        <taxon>Diversisporales</taxon>
        <taxon>Acaulosporaceae</taxon>
        <taxon>Acaulospora</taxon>
    </lineage>
</organism>
<sequence length="238" mass="26913">REFMNQMKKLFNTENISTESLQTKIPISFSSSKSELSDDNLQTLEIHDIPMTSKKEKYVATSSGTTPSNPLTTSVNFALNNENEIFKQLSKSLNSLATAINGMEKAHETGIVKYPEFRGGDQDPLNWLKEFEIACGTNRVNSHNRKLQIVASVLKGTAQSWYQNSKHGIVYWDHDDRIQDVFVPRFKAQFWYQLLNVTYVIKKDIGQNSAGTKTILKEITPTIIPTTIPIIKGMVNPI</sequence>
<dbReference type="AlphaFoldDB" id="A0A9N9DB13"/>
<keyword evidence="2" id="KW-1185">Reference proteome</keyword>
<comment type="caution">
    <text evidence="1">The sequence shown here is derived from an EMBL/GenBank/DDBJ whole genome shotgun (WGS) entry which is preliminary data.</text>
</comment>
<protein>
    <submittedName>
        <fullName evidence="1">4528_t:CDS:1</fullName>
    </submittedName>
</protein>
<dbReference type="OrthoDB" id="2449890at2759"/>
<dbReference type="EMBL" id="CAJVPV010008310">
    <property type="protein sequence ID" value="CAG8629045.1"/>
    <property type="molecule type" value="Genomic_DNA"/>
</dbReference>
<evidence type="ECO:0000313" key="1">
    <source>
        <dbReference type="EMBL" id="CAG8629045.1"/>
    </source>
</evidence>
<reference evidence="1" key="1">
    <citation type="submission" date="2021-06" db="EMBL/GenBank/DDBJ databases">
        <authorList>
            <person name="Kallberg Y."/>
            <person name="Tangrot J."/>
            <person name="Rosling A."/>
        </authorList>
    </citation>
    <scope>NUCLEOTIDE SEQUENCE</scope>
    <source>
        <strain evidence="1">CL551</strain>
    </source>
</reference>
<feature type="non-terminal residue" evidence="1">
    <location>
        <position position="238"/>
    </location>
</feature>